<feature type="region of interest" description="Disordered" evidence="10">
    <location>
        <begin position="76"/>
        <end position="111"/>
    </location>
</feature>
<dbReference type="InterPro" id="IPR001708">
    <property type="entry name" value="YidC/ALB3/OXA1/COX18"/>
</dbReference>
<dbReference type="EMBL" id="NPIC01000002">
    <property type="protein sequence ID" value="RDL38746.1"/>
    <property type="molecule type" value="Genomic_DNA"/>
</dbReference>
<evidence type="ECO:0000256" key="10">
    <source>
        <dbReference type="SAM" id="MobiDB-lite"/>
    </source>
</evidence>
<evidence type="ECO:0000256" key="8">
    <source>
        <dbReference type="ARBA" id="ARBA00023136"/>
    </source>
</evidence>
<dbReference type="Proteomes" id="UP000254866">
    <property type="component" value="Unassembled WGS sequence"/>
</dbReference>
<comment type="caution">
    <text evidence="13">The sequence shown here is derived from an EMBL/GenBank/DDBJ whole genome shotgun (WGS) entry which is preliminary data.</text>
</comment>
<keyword evidence="8 11" id="KW-0472">Membrane</keyword>
<keyword evidence="14" id="KW-1185">Reference proteome</keyword>
<evidence type="ECO:0000256" key="3">
    <source>
        <dbReference type="ARBA" id="ARBA00022692"/>
    </source>
</evidence>
<keyword evidence="3 9" id="KW-0812">Transmembrane</keyword>
<feature type="compositionally biased region" description="Basic and acidic residues" evidence="10">
    <location>
        <begin position="446"/>
        <end position="490"/>
    </location>
</feature>
<evidence type="ECO:0000256" key="2">
    <source>
        <dbReference type="ARBA" id="ARBA00009877"/>
    </source>
</evidence>
<evidence type="ECO:0000256" key="7">
    <source>
        <dbReference type="ARBA" id="ARBA00023128"/>
    </source>
</evidence>
<proteinExistence type="inferred from homology"/>
<evidence type="ECO:0000256" key="11">
    <source>
        <dbReference type="SAM" id="Phobius"/>
    </source>
</evidence>
<evidence type="ECO:0000313" key="13">
    <source>
        <dbReference type="EMBL" id="RDL38746.1"/>
    </source>
</evidence>
<comment type="subcellular location">
    <subcellularLocation>
        <location evidence="9">Membrane</location>
        <topology evidence="9">Multi-pass membrane protein</topology>
    </subcellularLocation>
    <subcellularLocation>
        <location evidence="1">Mitochondrion inner membrane</location>
        <topology evidence="1">Multi-pass membrane protein</topology>
    </subcellularLocation>
</comment>
<dbReference type="Pfam" id="PF02096">
    <property type="entry name" value="60KD_IMP"/>
    <property type="match status" value="1"/>
</dbReference>
<organism evidence="13 14">
    <name type="scientific">Venustampulla echinocandica</name>
    <dbReference type="NCBI Taxonomy" id="2656787"/>
    <lineage>
        <taxon>Eukaryota</taxon>
        <taxon>Fungi</taxon>
        <taxon>Dikarya</taxon>
        <taxon>Ascomycota</taxon>
        <taxon>Pezizomycotina</taxon>
        <taxon>Leotiomycetes</taxon>
        <taxon>Helotiales</taxon>
        <taxon>Pleuroascaceae</taxon>
        <taxon>Venustampulla</taxon>
    </lineage>
</organism>
<keyword evidence="7" id="KW-0496">Mitochondrion</keyword>
<sequence>MIPSRGLRWSGQSVGLARRQIGAFSTRQFSSVQHRPISGNTLLSRNATSLLGGSGSSRAQLPKTNLLIRNATSIRLASTTPQPSPAPSATVSNAAPITPDQAASSATTSSSELASSLDDSMNLTSDGLPNIAEHIGYLKSLGLDYGWGPTSMMEWTLEHIHIFAETPWWGSIALTAILVRILLFKPYVDAAENAARMVTIQHIIKPLAAKMNAARIAGDTTAMLQHRTEITRINKRAGISPLKSFVPMIQGFAAYGTFRLLRGMAALPVPGLQEGGLAWFYNLTIPDPYFILPLATAGVLHWLMRRGGETGTSTLSPAVQKAMQWGFPGLSLAFTWWLPAGVQLSFFVSGLLSFVQASLLRIPSFRRIFNMTPLPEQPSTTPISPYKGTINVAKSNIVSSGPNSPLEKTSANFPRPPATGIGKYLAPALKPFQEIKEQTKGVMDMANEKMDARREKSERGDAQKYEEKRQRELKREKWEREQRSRDERAARKAARKSQ</sequence>
<comment type="similarity">
    <text evidence="2 9">Belongs to the OXA1/ALB3/YidC family.</text>
</comment>
<evidence type="ECO:0000313" key="14">
    <source>
        <dbReference type="Proteomes" id="UP000254866"/>
    </source>
</evidence>
<feature type="compositionally biased region" description="Low complexity" evidence="10">
    <location>
        <begin position="102"/>
        <end position="111"/>
    </location>
</feature>
<dbReference type="OrthoDB" id="2148490at2759"/>
<keyword evidence="6 11" id="KW-1133">Transmembrane helix</keyword>
<keyword evidence="5" id="KW-0809">Transit peptide</keyword>
<feature type="domain" description="Membrane insertase YidC/Oxa/ALB C-terminal" evidence="12">
    <location>
        <begin position="168"/>
        <end position="359"/>
    </location>
</feature>
<dbReference type="CDD" id="cd20069">
    <property type="entry name" value="5TM_Oxa1-like"/>
    <property type="match status" value="1"/>
</dbReference>
<dbReference type="PANTHER" id="PTHR12428">
    <property type="entry name" value="OXA1"/>
    <property type="match status" value="1"/>
</dbReference>
<evidence type="ECO:0000256" key="4">
    <source>
        <dbReference type="ARBA" id="ARBA00022792"/>
    </source>
</evidence>
<evidence type="ECO:0000256" key="9">
    <source>
        <dbReference type="RuleBase" id="RU003945"/>
    </source>
</evidence>
<dbReference type="RefSeq" id="XP_031871402.1">
    <property type="nucleotide sequence ID" value="XM_032011709.1"/>
</dbReference>
<dbReference type="PANTHER" id="PTHR12428:SF66">
    <property type="entry name" value="MITOCHONDRIAL INNER MEMBRANE PROTEIN OXA1L"/>
    <property type="match status" value="1"/>
</dbReference>
<dbReference type="GO" id="GO:0032977">
    <property type="term" value="F:membrane insertase activity"/>
    <property type="evidence" value="ECO:0007669"/>
    <property type="project" value="InterPro"/>
</dbReference>
<dbReference type="GeneID" id="43595935"/>
<name>A0A370TT84_9HELO</name>
<evidence type="ECO:0000256" key="5">
    <source>
        <dbReference type="ARBA" id="ARBA00022946"/>
    </source>
</evidence>
<dbReference type="GO" id="GO:0005743">
    <property type="term" value="C:mitochondrial inner membrane"/>
    <property type="evidence" value="ECO:0007669"/>
    <property type="project" value="UniProtKB-SubCell"/>
</dbReference>
<reference evidence="13 14" key="1">
    <citation type="journal article" date="2018" name="IMA Fungus">
        <title>IMA Genome-F 9: Draft genome sequence of Annulohypoxylon stygium, Aspergillus mulundensis, Berkeleyomyces basicola (syn. Thielaviopsis basicola), Ceratocystis smalleyi, two Cercospora beticola strains, Coleophoma cylindrospora, Fusarium fracticaudum, Phialophora cf. hyalina, and Morchella septimelata.</title>
        <authorList>
            <person name="Wingfield B.D."/>
            <person name="Bills G.F."/>
            <person name="Dong Y."/>
            <person name="Huang W."/>
            <person name="Nel W.J."/>
            <person name="Swalarsk-Parry B.S."/>
            <person name="Vaghefi N."/>
            <person name="Wilken P.M."/>
            <person name="An Z."/>
            <person name="de Beer Z.W."/>
            <person name="De Vos L."/>
            <person name="Chen L."/>
            <person name="Duong T.A."/>
            <person name="Gao Y."/>
            <person name="Hammerbacher A."/>
            <person name="Kikkert J.R."/>
            <person name="Li Y."/>
            <person name="Li H."/>
            <person name="Li K."/>
            <person name="Li Q."/>
            <person name="Liu X."/>
            <person name="Ma X."/>
            <person name="Naidoo K."/>
            <person name="Pethybridge S.J."/>
            <person name="Sun J."/>
            <person name="Steenkamp E.T."/>
            <person name="van der Nest M.A."/>
            <person name="van Wyk S."/>
            <person name="Wingfield M.J."/>
            <person name="Xiong C."/>
            <person name="Yue Q."/>
            <person name="Zhang X."/>
        </authorList>
    </citation>
    <scope>NUCLEOTIDE SEQUENCE [LARGE SCALE GENOMIC DNA]</scope>
    <source>
        <strain evidence="13 14">BP 5553</strain>
    </source>
</reference>
<protein>
    <recommendedName>
        <fullName evidence="12">Membrane insertase YidC/Oxa/ALB C-terminal domain-containing protein</fullName>
    </recommendedName>
</protein>
<dbReference type="InterPro" id="IPR028055">
    <property type="entry name" value="YidC/Oxa/ALB_C"/>
</dbReference>
<dbReference type="STRING" id="2656787.A0A370TT84"/>
<dbReference type="CDD" id="cd22265">
    <property type="entry name" value="UDM1_RNF168"/>
    <property type="match status" value="1"/>
</dbReference>
<feature type="transmembrane region" description="Helical" evidence="11">
    <location>
        <begin position="336"/>
        <end position="360"/>
    </location>
</feature>
<evidence type="ECO:0000256" key="6">
    <source>
        <dbReference type="ARBA" id="ARBA00022989"/>
    </source>
</evidence>
<gene>
    <name evidence="13" type="ORF">BP5553_03086</name>
</gene>
<dbReference type="AlphaFoldDB" id="A0A370TT84"/>
<keyword evidence="4" id="KW-0999">Mitochondrion inner membrane</keyword>
<dbReference type="GO" id="GO:0032979">
    <property type="term" value="P:protein insertion into mitochondrial inner membrane from matrix"/>
    <property type="evidence" value="ECO:0007669"/>
    <property type="project" value="TreeGrafter"/>
</dbReference>
<accession>A0A370TT84</accession>
<evidence type="ECO:0000256" key="1">
    <source>
        <dbReference type="ARBA" id="ARBA00004448"/>
    </source>
</evidence>
<evidence type="ECO:0000259" key="12">
    <source>
        <dbReference type="Pfam" id="PF02096"/>
    </source>
</evidence>
<feature type="region of interest" description="Disordered" evidence="10">
    <location>
        <begin position="444"/>
        <end position="498"/>
    </location>
</feature>